<dbReference type="InterPro" id="IPR013087">
    <property type="entry name" value="Znf_C2H2_type"/>
</dbReference>
<evidence type="ECO:0000256" key="4">
    <source>
        <dbReference type="PROSITE-ProRule" id="PRU00042"/>
    </source>
</evidence>
<feature type="domain" description="C2H2-type" evidence="9">
    <location>
        <begin position="748"/>
        <end position="775"/>
    </location>
</feature>
<dbReference type="Proteomes" id="UP000799770">
    <property type="component" value="Unassembled WGS sequence"/>
</dbReference>
<keyword evidence="11" id="KW-1185">Reference proteome</keyword>
<dbReference type="PANTHER" id="PTHR23235">
    <property type="entry name" value="KRUEPPEL-LIKE TRANSCRIPTION FACTOR"/>
    <property type="match status" value="1"/>
</dbReference>
<evidence type="ECO:0000256" key="7">
    <source>
        <dbReference type="SAM" id="MobiDB-lite"/>
    </source>
</evidence>
<feature type="compositionally biased region" description="Low complexity" evidence="7">
    <location>
        <begin position="278"/>
        <end position="290"/>
    </location>
</feature>
<feature type="domain" description="Homeobox" evidence="8">
    <location>
        <begin position="115"/>
        <end position="175"/>
    </location>
</feature>
<dbReference type="Gene3D" id="3.30.160.60">
    <property type="entry name" value="Classic Zinc Finger"/>
    <property type="match status" value="2"/>
</dbReference>
<dbReference type="SUPFAM" id="SSF57667">
    <property type="entry name" value="beta-beta-alpha zinc fingers"/>
    <property type="match status" value="1"/>
</dbReference>
<dbReference type="CDD" id="cd00086">
    <property type="entry name" value="homeodomain"/>
    <property type="match status" value="1"/>
</dbReference>
<feature type="DNA-binding region" description="Homeobox" evidence="5">
    <location>
        <begin position="117"/>
        <end position="176"/>
    </location>
</feature>
<sequence>MASYIDDTNDFDTWFGSLANDGLSSFDVQAREAPEQFSPHPYELDSMTAPFATSPFANFSRMVTTASLHEHGPSLADWVPDWASAVGPANGPENLPRHLADIALPLPSTADEQPARKRKQQPRIPAEAKALLQEQFAKSPYPAADELAHLAERTGLPINKVRNWFSNTRSRQDERNISQGSKVAASAARIPLTRRSLEKLSQESQCGQLQPMEAWASSSLQSEAPSVSAIEAAADYDYENGSTIPTLDFPKASRTPSIISSMASSAASSLASASTSYSMSSRGSFASGRSTRSRRRGRRTLETRQEPHIKSKQESTQRKSRSVYWCTFAACNKRISTHYEWGRHEESIHVPRHTWICCLDDDSSLMQDRCRTKEEESRTFFRQDQFIQHLHGAHFSGLKHPLPDLGCTKGSSFGCAALVERWRRPAPPLEKNDPLLYCGFCGLWLSTWEERRSHVADHFKKEKKRMSAWQEHRAPLVLPDARKASEGPVRCRYCCQVFENWRLHKTCLVWSCRFPENRDPEQHPGLFLFIEEAFSSDRRMMNHLQDIGVSYFFNNEGCGQPIYRSAEDFFQHLGSSHKASSTCRSYASTFAKLFRREKHAVFEAVPSTVQKPPGSPSSLRHLSPAAIVSQPASRSRLPEMCGLLNLNTSTTEYATRGGETCQDMLRYEVADIKEMDDPPEQPATMVSEDESSLEVRSMHDSDDGWLVSEQGRKGERFYCTGFPGCTLSFTRPEHLARHMRKHTGERPFQCHCSRRFTSLDKLRQHAQIVHTDEDIFENPLAATGARFHRRHRTERVRANSLARQKNTFGKPLPGEAA</sequence>
<dbReference type="InterPro" id="IPR009057">
    <property type="entry name" value="Homeodomain-like_sf"/>
</dbReference>
<dbReference type="GO" id="GO:0005634">
    <property type="term" value="C:nucleus"/>
    <property type="evidence" value="ECO:0007669"/>
    <property type="project" value="UniProtKB-SubCell"/>
</dbReference>
<dbReference type="PANTHER" id="PTHR23235:SF127">
    <property type="entry name" value="TRANSCRIPTION FACTOR, PUTATIVE (AFU_ORTHOLOGUE AFUA_3G09820)-RELATED"/>
    <property type="match status" value="1"/>
</dbReference>
<name>A0A6A5Z4N6_9PLEO</name>
<reference evidence="10" key="1">
    <citation type="journal article" date="2020" name="Stud. Mycol.">
        <title>101 Dothideomycetes genomes: a test case for predicting lifestyles and emergence of pathogens.</title>
        <authorList>
            <person name="Haridas S."/>
            <person name="Albert R."/>
            <person name="Binder M."/>
            <person name="Bloem J."/>
            <person name="Labutti K."/>
            <person name="Salamov A."/>
            <person name="Andreopoulos B."/>
            <person name="Baker S."/>
            <person name="Barry K."/>
            <person name="Bills G."/>
            <person name="Bluhm B."/>
            <person name="Cannon C."/>
            <person name="Castanera R."/>
            <person name="Culley D."/>
            <person name="Daum C."/>
            <person name="Ezra D."/>
            <person name="Gonzalez J."/>
            <person name="Henrissat B."/>
            <person name="Kuo A."/>
            <person name="Liang C."/>
            <person name="Lipzen A."/>
            <person name="Lutzoni F."/>
            <person name="Magnuson J."/>
            <person name="Mondo S."/>
            <person name="Nolan M."/>
            <person name="Ohm R."/>
            <person name="Pangilinan J."/>
            <person name="Park H.-J."/>
            <person name="Ramirez L."/>
            <person name="Alfaro M."/>
            <person name="Sun H."/>
            <person name="Tritt A."/>
            <person name="Yoshinaga Y."/>
            <person name="Zwiers L.-H."/>
            <person name="Turgeon B."/>
            <person name="Goodwin S."/>
            <person name="Spatafora J."/>
            <person name="Crous P."/>
            <person name="Grigoriev I."/>
        </authorList>
    </citation>
    <scope>NUCLEOTIDE SEQUENCE</scope>
    <source>
        <strain evidence="10">CBS 627.86</strain>
    </source>
</reference>
<keyword evidence="5 6" id="KW-0371">Homeobox</keyword>
<feature type="region of interest" description="Disordered" evidence="7">
    <location>
        <begin position="278"/>
        <end position="316"/>
    </location>
</feature>
<evidence type="ECO:0000313" key="10">
    <source>
        <dbReference type="EMBL" id="KAF2114382.1"/>
    </source>
</evidence>
<evidence type="ECO:0000256" key="3">
    <source>
        <dbReference type="ARBA" id="ARBA00022833"/>
    </source>
</evidence>
<evidence type="ECO:0000256" key="5">
    <source>
        <dbReference type="PROSITE-ProRule" id="PRU00108"/>
    </source>
</evidence>
<keyword evidence="3" id="KW-0862">Zinc</keyword>
<dbReference type="SMART" id="SM00355">
    <property type="entry name" value="ZnF_C2H2"/>
    <property type="match status" value="4"/>
</dbReference>
<dbReference type="InterPro" id="IPR001356">
    <property type="entry name" value="HD"/>
</dbReference>
<evidence type="ECO:0000313" key="11">
    <source>
        <dbReference type="Proteomes" id="UP000799770"/>
    </source>
</evidence>
<dbReference type="GO" id="GO:0008270">
    <property type="term" value="F:zinc ion binding"/>
    <property type="evidence" value="ECO:0007669"/>
    <property type="project" value="UniProtKB-KW"/>
</dbReference>
<dbReference type="SMART" id="SM00389">
    <property type="entry name" value="HOX"/>
    <property type="match status" value="1"/>
</dbReference>
<protein>
    <submittedName>
        <fullName evidence="10">Uncharacterized protein</fullName>
    </submittedName>
</protein>
<evidence type="ECO:0000256" key="2">
    <source>
        <dbReference type="ARBA" id="ARBA00022771"/>
    </source>
</evidence>
<dbReference type="SUPFAM" id="SSF46689">
    <property type="entry name" value="Homeodomain-like"/>
    <property type="match status" value="1"/>
</dbReference>
<keyword evidence="5 6" id="KW-0539">Nucleus</keyword>
<proteinExistence type="predicted"/>
<organism evidence="10 11">
    <name type="scientific">Lophiotrema nucula</name>
    <dbReference type="NCBI Taxonomy" id="690887"/>
    <lineage>
        <taxon>Eukaryota</taxon>
        <taxon>Fungi</taxon>
        <taxon>Dikarya</taxon>
        <taxon>Ascomycota</taxon>
        <taxon>Pezizomycotina</taxon>
        <taxon>Dothideomycetes</taxon>
        <taxon>Pleosporomycetidae</taxon>
        <taxon>Pleosporales</taxon>
        <taxon>Lophiotremataceae</taxon>
        <taxon>Lophiotrema</taxon>
    </lineage>
</organism>
<dbReference type="InterPro" id="IPR036236">
    <property type="entry name" value="Znf_C2H2_sf"/>
</dbReference>
<keyword evidence="5 6" id="KW-0238">DNA-binding</keyword>
<dbReference type="GO" id="GO:0000978">
    <property type="term" value="F:RNA polymerase II cis-regulatory region sequence-specific DNA binding"/>
    <property type="evidence" value="ECO:0007669"/>
    <property type="project" value="TreeGrafter"/>
</dbReference>
<evidence type="ECO:0000259" key="9">
    <source>
        <dbReference type="PROSITE" id="PS50157"/>
    </source>
</evidence>
<evidence type="ECO:0000256" key="1">
    <source>
        <dbReference type="ARBA" id="ARBA00022723"/>
    </source>
</evidence>
<accession>A0A6A5Z4N6</accession>
<comment type="subcellular location">
    <subcellularLocation>
        <location evidence="5 6">Nucleus</location>
    </subcellularLocation>
</comment>
<dbReference type="AlphaFoldDB" id="A0A6A5Z4N6"/>
<dbReference type="Gene3D" id="1.10.10.60">
    <property type="entry name" value="Homeodomain-like"/>
    <property type="match status" value="1"/>
</dbReference>
<keyword evidence="1" id="KW-0479">Metal-binding</keyword>
<feature type="domain" description="C2H2-type" evidence="9">
    <location>
        <begin position="717"/>
        <end position="747"/>
    </location>
</feature>
<keyword evidence="2 4" id="KW-0863">Zinc-finger</keyword>
<feature type="compositionally biased region" description="Basic and acidic residues" evidence="7">
    <location>
        <begin position="299"/>
        <end position="316"/>
    </location>
</feature>
<dbReference type="Pfam" id="PF00046">
    <property type="entry name" value="Homeodomain"/>
    <property type="match status" value="1"/>
</dbReference>
<dbReference type="EMBL" id="ML977325">
    <property type="protein sequence ID" value="KAF2114382.1"/>
    <property type="molecule type" value="Genomic_DNA"/>
</dbReference>
<gene>
    <name evidence="10" type="ORF">BDV96DRAFT_647091</name>
</gene>
<dbReference type="PROSITE" id="PS00028">
    <property type="entry name" value="ZINC_FINGER_C2H2_1"/>
    <property type="match status" value="1"/>
</dbReference>
<evidence type="ECO:0000259" key="8">
    <source>
        <dbReference type="PROSITE" id="PS50071"/>
    </source>
</evidence>
<dbReference type="OrthoDB" id="10056939at2759"/>
<dbReference type="PROSITE" id="PS50157">
    <property type="entry name" value="ZINC_FINGER_C2H2_2"/>
    <property type="match status" value="2"/>
</dbReference>
<dbReference type="PROSITE" id="PS50071">
    <property type="entry name" value="HOMEOBOX_2"/>
    <property type="match status" value="1"/>
</dbReference>
<evidence type="ECO:0000256" key="6">
    <source>
        <dbReference type="RuleBase" id="RU000682"/>
    </source>
</evidence>
<dbReference type="GO" id="GO:0000981">
    <property type="term" value="F:DNA-binding transcription factor activity, RNA polymerase II-specific"/>
    <property type="evidence" value="ECO:0007669"/>
    <property type="project" value="TreeGrafter"/>
</dbReference>